<dbReference type="InterPro" id="IPR038136">
    <property type="entry name" value="CofD-like_dom_sf"/>
</dbReference>
<dbReference type="EMBL" id="QGMY01000011">
    <property type="protein sequence ID" value="PWR70619.1"/>
    <property type="molecule type" value="Genomic_DNA"/>
</dbReference>
<evidence type="ECO:0000256" key="3">
    <source>
        <dbReference type="HAMAP-Rule" id="MF_01257"/>
    </source>
</evidence>
<dbReference type="PANTHER" id="PTHR43007:SF1">
    <property type="entry name" value="2-PHOSPHO-L-LACTATE TRANSFERASE"/>
    <property type="match status" value="1"/>
</dbReference>
<comment type="catalytic activity">
    <reaction evidence="3">
        <text>(2S)-lactyl-2-diphospho-5'-guanosine + 7,8-didemethyl-8-hydroxy-5-deazariboflavin = oxidized coenzyme F420-0 + GMP + H(+)</text>
        <dbReference type="Rhea" id="RHEA:63444"/>
        <dbReference type="ChEBI" id="CHEBI:15378"/>
        <dbReference type="ChEBI" id="CHEBI:58115"/>
        <dbReference type="ChEBI" id="CHEBI:59435"/>
        <dbReference type="ChEBI" id="CHEBI:59904"/>
        <dbReference type="ChEBI" id="CHEBI:59907"/>
        <dbReference type="EC" id="2.7.8.28"/>
    </reaction>
</comment>
<name>A0A2V2MT78_9EURY</name>
<dbReference type="Proteomes" id="UP000245657">
    <property type="component" value="Unassembled WGS sequence"/>
</dbReference>
<dbReference type="UniPathway" id="UPA00071"/>
<dbReference type="SUPFAM" id="SSF142338">
    <property type="entry name" value="CofD-like"/>
    <property type="match status" value="1"/>
</dbReference>
<dbReference type="EC" id="2.7.8.28" evidence="3"/>
<dbReference type="HAMAP" id="MF_01257">
    <property type="entry name" value="CofD"/>
    <property type="match status" value="1"/>
</dbReference>
<dbReference type="InterPro" id="IPR002882">
    <property type="entry name" value="CofD"/>
</dbReference>
<dbReference type="Gene3D" id="1.10.8.240">
    <property type="entry name" value="CofD-like domain"/>
    <property type="match status" value="1"/>
</dbReference>
<keyword evidence="2 3" id="KW-0460">Magnesium</keyword>
<sequence>MSLSWEDTITVTFLSGGTGTPKLLQGARLALNDKDIAVIVNTAEDLWYQGGHISPDIDTVMYLFAGILNTKTWWGIDGDTFVTHEQFRSIGVDTYLAVGDKDRAVELLRGELLKEGMTLSQATCDLSSRLSVHATIIPMTDQEYTTMIETKDGIIHFQEYWVKHRGSVEISKVLRVPERRPDASTGALEAMKKSDLIIIGPSNPITSISPILECNGIIDLLKQKPVVAVSPFIGDKPVSGPARDLMVARGFEPTSAGVYAAYAEFVDLFVQDIRDPVDVPGAIRCDTLMTSPDISKGIIDLILDRMPV</sequence>
<dbReference type="OrthoDB" id="59563at2157"/>
<feature type="binding site" evidence="3">
    <location>
        <position position="58"/>
    </location>
    <ligand>
        <name>7,8-didemethyl-8-hydroxy-5-deazariboflavin</name>
        <dbReference type="ChEBI" id="CHEBI:59904"/>
    </ligand>
</feature>
<reference evidence="4 5" key="1">
    <citation type="submission" date="2018-05" db="EMBL/GenBank/DDBJ databases">
        <title>Draft genome of Methanospirillum lacunae Ki8-1.</title>
        <authorList>
            <person name="Dueholm M.S."/>
            <person name="Nielsen P.H."/>
            <person name="Bakmann L.F."/>
            <person name="Otzen D.E."/>
        </authorList>
    </citation>
    <scope>NUCLEOTIDE SEQUENCE [LARGE SCALE GENOMIC DNA]</scope>
    <source>
        <strain evidence="4 5">Ki8-1</strain>
    </source>
</reference>
<organism evidence="4 5">
    <name type="scientific">Methanospirillum lacunae</name>
    <dbReference type="NCBI Taxonomy" id="668570"/>
    <lineage>
        <taxon>Archaea</taxon>
        <taxon>Methanobacteriati</taxon>
        <taxon>Methanobacteriota</taxon>
        <taxon>Stenosarchaea group</taxon>
        <taxon>Methanomicrobia</taxon>
        <taxon>Methanomicrobiales</taxon>
        <taxon>Methanospirillaceae</taxon>
        <taxon>Methanospirillum</taxon>
    </lineage>
</organism>
<dbReference type="GO" id="GO:0043743">
    <property type="term" value="F:LPPG:FO 2-phospho-L-lactate transferase activity"/>
    <property type="evidence" value="ECO:0007669"/>
    <property type="project" value="UniProtKB-EC"/>
</dbReference>
<comment type="caution">
    <text evidence="4">The sequence shown here is derived from an EMBL/GenBank/DDBJ whole genome shotgun (WGS) entry which is preliminary data.</text>
</comment>
<dbReference type="GO" id="GO:0000287">
    <property type="term" value="F:magnesium ion binding"/>
    <property type="evidence" value="ECO:0007669"/>
    <property type="project" value="InterPro"/>
</dbReference>
<dbReference type="InterPro" id="IPR010115">
    <property type="entry name" value="FbiA/CofD"/>
</dbReference>
<comment type="subunit">
    <text evidence="3">Homodimer.</text>
</comment>
<comment type="cofactor">
    <cofactor evidence="3">
        <name>Mg(2+)</name>
        <dbReference type="ChEBI" id="CHEBI:18420"/>
    </cofactor>
</comment>
<dbReference type="RefSeq" id="WP_109969732.1">
    <property type="nucleotide sequence ID" value="NZ_CP176093.1"/>
</dbReference>
<comment type="caution">
    <text evidence="3">Lacks conserved residue(s) required for the propagation of feature annotation.</text>
</comment>
<dbReference type="CDD" id="cd07186">
    <property type="entry name" value="CofD_like"/>
    <property type="match status" value="1"/>
</dbReference>
<dbReference type="AlphaFoldDB" id="A0A2V2MT78"/>
<comment type="function">
    <text evidence="3">Catalyzes the transfer of the 2-phospholactate moiety from (2S)-lactyl-2-diphospho-5'-guanosine to 7,8-didemethyl-8-hydroxy-5-deazariboflavin (FO) with the formation of oxidized coenzyme F420-0 and GMP.</text>
</comment>
<dbReference type="PANTHER" id="PTHR43007">
    <property type="entry name" value="2-PHOSPHO-L-LACTATE TRANSFERASE"/>
    <property type="match status" value="1"/>
</dbReference>
<comment type="pathway">
    <text evidence="3">Cofactor biosynthesis; coenzyme F420 biosynthesis.</text>
</comment>
<dbReference type="GeneID" id="97547653"/>
<dbReference type="GO" id="GO:0052645">
    <property type="term" value="P:F420-0 metabolic process"/>
    <property type="evidence" value="ECO:0007669"/>
    <property type="project" value="UniProtKB-UniRule"/>
</dbReference>
<gene>
    <name evidence="3" type="primary">cofD</name>
    <name evidence="4" type="ORF">DK846_14610</name>
</gene>
<proteinExistence type="inferred from homology"/>
<dbReference type="Pfam" id="PF01933">
    <property type="entry name" value="CofD"/>
    <property type="match status" value="1"/>
</dbReference>
<protein>
    <recommendedName>
        <fullName evidence="3">2-phospho-L-lactate transferase</fullName>
        <ecNumber evidence="3">2.7.8.28</ecNumber>
    </recommendedName>
    <alternativeName>
        <fullName evidence="3">EPPG:FO PEP transferase</fullName>
    </alternativeName>
</protein>
<evidence type="ECO:0000256" key="1">
    <source>
        <dbReference type="ARBA" id="ARBA00022679"/>
    </source>
</evidence>
<dbReference type="Gene3D" id="3.40.50.10680">
    <property type="entry name" value="CofD-like domains"/>
    <property type="match status" value="1"/>
</dbReference>
<evidence type="ECO:0000256" key="2">
    <source>
        <dbReference type="ARBA" id="ARBA00022842"/>
    </source>
</evidence>
<evidence type="ECO:0000313" key="4">
    <source>
        <dbReference type="EMBL" id="PWR70619.1"/>
    </source>
</evidence>
<accession>A0A2V2MT78</accession>
<keyword evidence="5" id="KW-1185">Reference proteome</keyword>
<dbReference type="NCBIfam" id="TIGR01819">
    <property type="entry name" value="F420_cofD"/>
    <property type="match status" value="1"/>
</dbReference>
<comment type="similarity">
    <text evidence="3">Belongs to the CofD family.</text>
</comment>
<keyword evidence="1 3" id="KW-0808">Transferase</keyword>
<evidence type="ECO:0000313" key="5">
    <source>
        <dbReference type="Proteomes" id="UP000245657"/>
    </source>
</evidence>